<evidence type="ECO:0000313" key="4">
    <source>
        <dbReference type="Proteomes" id="UP001139035"/>
    </source>
</evidence>
<dbReference type="Gene3D" id="3.40.190.170">
    <property type="entry name" value="Bacterial extracellular solute-binding protein, family 7"/>
    <property type="match status" value="1"/>
</dbReference>
<evidence type="ECO:0000313" key="3">
    <source>
        <dbReference type="EMBL" id="MCE7029613.1"/>
    </source>
</evidence>
<reference evidence="3" key="1">
    <citation type="submission" date="2022-01" db="EMBL/GenBank/DDBJ databases">
        <title>Jiella avicenniae sp. nov., a novel endophytic bacterium isolated from bark of Avicennia marina.</title>
        <authorList>
            <person name="Tuo L."/>
        </authorList>
    </citation>
    <scope>NUCLEOTIDE SEQUENCE</scope>
    <source>
        <strain evidence="3">CBK1P-4</strain>
    </source>
</reference>
<comment type="caution">
    <text evidence="3">The sequence shown here is derived from an EMBL/GenBank/DDBJ whole genome shotgun (WGS) entry which is preliminary data.</text>
</comment>
<dbReference type="PANTHER" id="PTHR33376:SF4">
    <property type="entry name" value="SIALIC ACID-BINDING PERIPLASMIC PROTEIN SIAP"/>
    <property type="match status" value="1"/>
</dbReference>
<name>A0A9X1P5E6_9HYPH</name>
<dbReference type="NCBIfam" id="NF037995">
    <property type="entry name" value="TRAP_S1"/>
    <property type="match status" value="1"/>
</dbReference>
<dbReference type="InterPro" id="IPR018389">
    <property type="entry name" value="DctP_fam"/>
</dbReference>
<sequence>MTQLRILAAATTFATAFTLQSATADEWTGYTYSAVSTTAAVKGMNRIVERAKDETDGELAIDLHLGKTLQIASSDITQAVGDNIVQFAADLFFAGNVPVGRVLSLPLLIENDEEWDKAYAAMKPFLEEGFSGQGVAHLGGYRYPVQTIFATFEIDSLDDLKGRKIRIVSPEQGAFVEEFGGSPITLSGSEVPTALERGVIDGVLTASAGGAKNWHEFLPYNYRFPVGYVGSQMIANADAYGALDEETQKTFANIVAEEGPKITAEFIEDEEVQKKSQADGGMTITEASAEDVAAATEKFSPFWEKWAEEAGPDHVEALKAVRAALGK</sequence>
<dbReference type="GO" id="GO:0055085">
    <property type="term" value="P:transmembrane transport"/>
    <property type="evidence" value="ECO:0007669"/>
    <property type="project" value="InterPro"/>
</dbReference>
<dbReference type="PANTHER" id="PTHR33376">
    <property type="match status" value="1"/>
</dbReference>
<dbReference type="Proteomes" id="UP001139035">
    <property type="component" value="Unassembled WGS sequence"/>
</dbReference>
<feature type="chain" id="PRO_5040809306" evidence="2">
    <location>
        <begin position="25"/>
        <end position="327"/>
    </location>
</feature>
<dbReference type="AlphaFoldDB" id="A0A9X1P5E6"/>
<dbReference type="SUPFAM" id="SSF53850">
    <property type="entry name" value="Periplasmic binding protein-like II"/>
    <property type="match status" value="1"/>
</dbReference>
<evidence type="ECO:0000256" key="1">
    <source>
        <dbReference type="ARBA" id="ARBA00022729"/>
    </source>
</evidence>
<proteinExistence type="predicted"/>
<accession>A0A9X1P5E6</accession>
<keyword evidence="4" id="KW-1185">Reference proteome</keyword>
<dbReference type="InterPro" id="IPR038404">
    <property type="entry name" value="TRAP_DctP_sf"/>
</dbReference>
<organism evidence="3 4">
    <name type="scientific">Jiella avicenniae</name>
    <dbReference type="NCBI Taxonomy" id="2907202"/>
    <lineage>
        <taxon>Bacteria</taxon>
        <taxon>Pseudomonadati</taxon>
        <taxon>Pseudomonadota</taxon>
        <taxon>Alphaproteobacteria</taxon>
        <taxon>Hyphomicrobiales</taxon>
        <taxon>Aurantimonadaceae</taxon>
        <taxon>Jiella</taxon>
    </lineage>
</organism>
<dbReference type="EMBL" id="JAJUWU010000017">
    <property type="protein sequence ID" value="MCE7029613.1"/>
    <property type="molecule type" value="Genomic_DNA"/>
</dbReference>
<dbReference type="RefSeq" id="WP_233720603.1">
    <property type="nucleotide sequence ID" value="NZ_JAJUWU010000017.1"/>
</dbReference>
<dbReference type="Pfam" id="PF03480">
    <property type="entry name" value="DctP"/>
    <property type="match status" value="1"/>
</dbReference>
<feature type="signal peptide" evidence="2">
    <location>
        <begin position="1"/>
        <end position="24"/>
    </location>
</feature>
<keyword evidence="1 2" id="KW-0732">Signal</keyword>
<gene>
    <name evidence="3" type="primary">dctP</name>
    <name evidence="3" type="ORF">LZD57_16615</name>
</gene>
<evidence type="ECO:0000256" key="2">
    <source>
        <dbReference type="SAM" id="SignalP"/>
    </source>
</evidence>
<protein>
    <submittedName>
        <fullName evidence="3">TRAP transporter substrate-binding protein DctP</fullName>
    </submittedName>
</protein>